<evidence type="ECO:0000256" key="1">
    <source>
        <dbReference type="SAM" id="MobiDB-lite"/>
    </source>
</evidence>
<evidence type="ECO:0000313" key="2">
    <source>
        <dbReference type="EMBL" id="CAH0048602.1"/>
    </source>
</evidence>
<organism evidence="2 3">
    <name type="scientific">Clonostachys solani</name>
    <dbReference type="NCBI Taxonomy" id="160281"/>
    <lineage>
        <taxon>Eukaryota</taxon>
        <taxon>Fungi</taxon>
        <taxon>Dikarya</taxon>
        <taxon>Ascomycota</taxon>
        <taxon>Pezizomycotina</taxon>
        <taxon>Sordariomycetes</taxon>
        <taxon>Hypocreomycetidae</taxon>
        <taxon>Hypocreales</taxon>
        <taxon>Bionectriaceae</taxon>
        <taxon>Clonostachys</taxon>
    </lineage>
</organism>
<name>A0A9N9Z3N0_9HYPO</name>
<keyword evidence="3" id="KW-1185">Reference proteome</keyword>
<feature type="region of interest" description="Disordered" evidence="1">
    <location>
        <begin position="281"/>
        <end position="328"/>
    </location>
</feature>
<comment type="caution">
    <text evidence="2">The sequence shown here is derived from an EMBL/GenBank/DDBJ whole genome shotgun (WGS) entry which is preliminary data.</text>
</comment>
<feature type="compositionally biased region" description="Basic and acidic residues" evidence="1">
    <location>
        <begin position="65"/>
        <end position="75"/>
    </location>
</feature>
<dbReference type="EMBL" id="CABFOC020000035">
    <property type="protein sequence ID" value="CAH0048602.1"/>
    <property type="molecule type" value="Genomic_DNA"/>
</dbReference>
<feature type="region of interest" description="Disordered" evidence="1">
    <location>
        <begin position="24"/>
        <end position="80"/>
    </location>
</feature>
<proteinExistence type="predicted"/>
<reference evidence="3" key="1">
    <citation type="submission" date="2019-06" db="EMBL/GenBank/DDBJ databases">
        <authorList>
            <person name="Broberg M."/>
        </authorList>
    </citation>
    <scope>NUCLEOTIDE SEQUENCE [LARGE SCALE GENOMIC DNA]</scope>
</reference>
<feature type="compositionally biased region" description="Acidic residues" evidence="1">
    <location>
        <begin position="46"/>
        <end position="62"/>
    </location>
</feature>
<evidence type="ECO:0000313" key="3">
    <source>
        <dbReference type="Proteomes" id="UP000775872"/>
    </source>
</evidence>
<gene>
    <name evidence="2" type="ORF">CSOL1703_00000549</name>
</gene>
<dbReference type="OrthoDB" id="5286775at2759"/>
<protein>
    <submittedName>
        <fullName evidence="2">Uncharacterized protein</fullName>
    </submittedName>
</protein>
<dbReference type="AlphaFoldDB" id="A0A9N9Z3N0"/>
<reference evidence="2 3" key="2">
    <citation type="submission" date="2021-10" db="EMBL/GenBank/DDBJ databases">
        <authorList>
            <person name="Piombo E."/>
        </authorList>
    </citation>
    <scope>NUCLEOTIDE SEQUENCE [LARGE SCALE GENOMIC DNA]</scope>
</reference>
<dbReference type="Proteomes" id="UP000775872">
    <property type="component" value="Unassembled WGS sequence"/>
</dbReference>
<sequence length="468" mass="52719">MALSTKSLIQWAESIRSMFKMEESAAKGNELAKSNADKPAKQASDSEAENPEEANEATEEAEMSLSDRMEQDKQKFPGAKEWAKEEERLFEIFYLRQDIPILPPHWSIDLRGFPLTDHIFQTSKDYPPVIYSHSETMSGQFAGMNPCLPKAMHLFFDVTDRRVATHVLSQLIDLTLSVRTLIESENLLSPTTQRTARRRVAKLLKARLDKTLGWAAQDGSYDKLKIIPNIIAEVVEAPEEEARVVAYMTARIRALAMLQREYLRVDRGDDFWTSTEPRLMRPKRKTNKSPTGRIRAGMKRSLESTRSTPDLVGDDTTTMSPDSPATVLHDDSEYRSLKRRQIASPCSSDDELTEVDGFGDLSTPYRVAPKSTTTPPRTPANLEFRRKPPVVYGLYILGTNVFVLTLDSSKGDAGIVSFQVHVDFFDKNQSVWNALTLAVPICAARDELMTRLEDFSPLPAEEEIDPDA</sequence>
<accession>A0A9N9Z3N0</accession>